<sequence>MGSAELVAAVRRGDVEAVHELLDGGEDPNARDPADGVPLLCVAVAAYDEPVAEELIRAGADALRSPDGAPGGDPGLPGGDSALTRAVDGGCSWMAARLLPELVRLDADARADLLARARYWAEADIETELRRRTGLAGPVERGTVRVESWSSEHERHSLGGQTVWDGHLGVLTMLEERFRIRTSFDELLARALTRPDREHNVWSDSVVLLAGRRDEETWAAAQALSAHPDRLRRLFAADVLRCLVIGFGSLFARPSAEVDKPAPAVFLPWALEEPDPEVLALVLSGLSEEGDSDGNGEIIEPVGLSYAGHPDPRVRLEVPDTLRPEAACARVQREKLDVLYALARDADPRVRERAVHWLAHCPAEAPGVTDVLAGLLDDELRDTRVHAAYGLAQRDDPRCVAAERGLRPLDADGWPDSGLVRAIWRYEENHPEVSEPRLSGPSVSGPRASEPELSESDPSE</sequence>
<dbReference type="Proteomes" id="UP000502665">
    <property type="component" value="Chromosome"/>
</dbReference>
<dbReference type="AlphaFoldDB" id="A0A6M4WQL9"/>
<dbReference type="Gene3D" id="1.25.40.20">
    <property type="entry name" value="Ankyrin repeat-containing domain"/>
    <property type="match status" value="1"/>
</dbReference>
<keyword evidence="1" id="KW-0040">ANK repeat</keyword>
<evidence type="ECO:0000313" key="4">
    <source>
        <dbReference type="Proteomes" id="UP000502665"/>
    </source>
</evidence>
<dbReference type="SUPFAM" id="SSF48371">
    <property type="entry name" value="ARM repeat"/>
    <property type="match status" value="1"/>
</dbReference>
<dbReference type="Gene3D" id="1.25.10.10">
    <property type="entry name" value="Leucine-rich Repeat Variant"/>
    <property type="match status" value="1"/>
</dbReference>
<evidence type="ECO:0000313" key="3">
    <source>
        <dbReference type="EMBL" id="QJT02242.1"/>
    </source>
</evidence>
<dbReference type="InterPro" id="IPR016024">
    <property type="entry name" value="ARM-type_fold"/>
</dbReference>
<proteinExistence type="predicted"/>
<dbReference type="InterPro" id="IPR002110">
    <property type="entry name" value="Ankyrin_rpt"/>
</dbReference>
<name>A0A6M4WQL9_9ACTN</name>
<dbReference type="InterPro" id="IPR011989">
    <property type="entry name" value="ARM-like"/>
</dbReference>
<protein>
    <submittedName>
        <fullName evidence="3">Uncharacterized protein</fullName>
    </submittedName>
</protein>
<evidence type="ECO:0000256" key="1">
    <source>
        <dbReference type="PROSITE-ProRule" id="PRU00023"/>
    </source>
</evidence>
<dbReference type="InterPro" id="IPR036770">
    <property type="entry name" value="Ankyrin_rpt-contain_sf"/>
</dbReference>
<accession>A0A6M4WQL9</accession>
<feature type="region of interest" description="Disordered" evidence="2">
    <location>
        <begin position="62"/>
        <end position="82"/>
    </location>
</feature>
<feature type="region of interest" description="Disordered" evidence="2">
    <location>
        <begin position="430"/>
        <end position="460"/>
    </location>
</feature>
<dbReference type="RefSeq" id="WP_171397762.1">
    <property type="nucleotide sequence ID" value="NZ_CP049838.1"/>
</dbReference>
<dbReference type="PROSITE" id="PS50297">
    <property type="entry name" value="ANK_REP_REGION"/>
    <property type="match status" value="1"/>
</dbReference>
<feature type="repeat" description="ANK" evidence="1">
    <location>
        <begin position="1"/>
        <end position="33"/>
    </location>
</feature>
<dbReference type="EMBL" id="CP049838">
    <property type="protein sequence ID" value="QJT02242.1"/>
    <property type="molecule type" value="Genomic_DNA"/>
</dbReference>
<dbReference type="Pfam" id="PF00023">
    <property type="entry name" value="Ank"/>
    <property type="match status" value="1"/>
</dbReference>
<gene>
    <name evidence="3" type="ORF">G9272_19510</name>
</gene>
<keyword evidence="4" id="KW-1185">Reference proteome</keyword>
<organism evidence="3 4">
    <name type="scientific">Streptomyces asoensis</name>
    <dbReference type="NCBI Taxonomy" id="249586"/>
    <lineage>
        <taxon>Bacteria</taxon>
        <taxon>Bacillati</taxon>
        <taxon>Actinomycetota</taxon>
        <taxon>Actinomycetes</taxon>
        <taxon>Kitasatosporales</taxon>
        <taxon>Streptomycetaceae</taxon>
        <taxon>Streptomyces</taxon>
    </lineage>
</organism>
<evidence type="ECO:0000256" key="2">
    <source>
        <dbReference type="SAM" id="MobiDB-lite"/>
    </source>
</evidence>
<feature type="compositionally biased region" description="Gly residues" evidence="2">
    <location>
        <begin position="69"/>
        <end position="78"/>
    </location>
</feature>
<reference evidence="3" key="1">
    <citation type="submission" date="2020-03" db="EMBL/GenBank/DDBJ databases">
        <title>Molecular networking-based the target discovery of potent antiproliferative macrolactams: 5/6/7/16 polycyclic ansamycins and glycosylated trienomycin from Streptomyces cacaoi subsp. asoensis.</title>
        <authorList>
            <person name="Liu L.-L."/>
        </authorList>
    </citation>
    <scope>NUCLEOTIDE SEQUENCE [LARGE SCALE GENOMIC DNA]</scope>
    <source>
        <strain evidence="3">H2S5</strain>
    </source>
</reference>
<dbReference type="PROSITE" id="PS50088">
    <property type="entry name" value="ANK_REPEAT"/>
    <property type="match status" value="1"/>
</dbReference>
<dbReference type="SUPFAM" id="SSF48403">
    <property type="entry name" value="Ankyrin repeat"/>
    <property type="match status" value="1"/>
</dbReference>